<evidence type="ECO:0000313" key="3">
    <source>
        <dbReference type="EnsemblPlants" id="PAC:32966170.CDS.1"/>
    </source>
</evidence>
<organism evidence="2">
    <name type="scientific">Physcomitrium patens</name>
    <name type="common">Spreading-leaved earth moss</name>
    <name type="synonym">Physcomitrella patens</name>
    <dbReference type="NCBI Taxonomy" id="3218"/>
    <lineage>
        <taxon>Eukaryota</taxon>
        <taxon>Viridiplantae</taxon>
        <taxon>Streptophyta</taxon>
        <taxon>Embryophyta</taxon>
        <taxon>Bryophyta</taxon>
        <taxon>Bryophytina</taxon>
        <taxon>Bryopsida</taxon>
        <taxon>Funariidae</taxon>
        <taxon>Funariales</taxon>
        <taxon>Funariaceae</taxon>
        <taxon>Physcomitrium</taxon>
    </lineage>
</organism>
<dbReference type="InParanoid" id="A0A2K1K6A0"/>
<keyword evidence="4" id="KW-1185">Reference proteome</keyword>
<dbReference type="EnsemblPlants" id="Pp3c8_5880V3.2">
    <property type="protein sequence ID" value="PAC:32966171.CDS.1"/>
    <property type="gene ID" value="Pp3c8_5880"/>
</dbReference>
<evidence type="ECO:0000313" key="4">
    <source>
        <dbReference type="Proteomes" id="UP000006727"/>
    </source>
</evidence>
<feature type="compositionally biased region" description="Polar residues" evidence="1">
    <location>
        <begin position="12"/>
        <end position="25"/>
    </location>
</feature>
<protein>
    <submittedName>
        <fullName evidence="2 3">Uncharacterized protein</fullName>
    </submittedName>
</protein>
<dbReference type="EnsemblPlants" id="Pp3c8_5880V3.1">
    <property type="protein sequence ID" value="PAC:32966170.CDS.1"/>
    <property type="gene ID" value="Pp3c8_5880"/>
</dbReference>
<gene>
    <name evidence="2" type="ORF">PHYPA_011201</name>
</gene>
<evidence type="ECO:0000256" key="1">
    <source>
        <dbReference type="SAM" id="MobiDB-lite"/>
    </source>
</evidence>
<reference evidence="3" key="3">
    <citation type="submission" date="2020-12" db="UniProtKB">
        <authorList>
            <consortium name="EnsemblPlants"/>
        </authorList>
    </citation>
    <scope>IDENTIFICATION</scope>
</reference>
<dbReference type="AlphaFoldDB" id="A0A2K1K6A0"/>
<reference evidence="2 4" key="1">
    <citation type="journal article" date="2008" name="Science">
        <title>The Physcomitrella genome reveals evolutionary insights into the conquest of land by plants.</title>
        <authorList>
            <person name="Rensing S."/>
            <person name="Lang D."/>
            <person name="Zimmer A."/>
            <person name="Terry A."/>
            <person name="Salamov A."/>
            <person name="Shapiro H."/>
            <person name="Nishiyama T."/>
            <person name="Perroud P.-F."/>
            <person name="Lindquist E."/>
            <person name="Kamisugi Y."/>
            <person name="Tanahashi T."/>
            <person name="Sakakibara K."/>
            <person name="Fujita T."/>
            <person name="Oishi K."/>
            <person name="Shin-I T."/>
            <person name="Kuroki Y."/>
            <person name="Toyoda A."/>
            <person name="Suzuki Y."/>
            <person name="Hashimoto A."/>
            <person name="Yamaguchi K."/>
            <person name="Sugano A."/>
            <person name="Kohara Y."/>
            <person name="Fujiyama A."/>
            <person name="Anterola A."/>
            <person name="Aoki S."/>
            <person name="Ashton N."/>
            <person name="Barbazuk W.B."/>
            <person name="Barker E."/>
            <person name="Bennetzen J."/>
            <person name="Bezanilla M."/>
            <person name="Blankenship R."/>
            <person name="Cho S.H."/>
            <person name="Dutcher S."/>
            <person name="Estelle M."/>
            <person name="Fawcett J.A."/>
            <person name="Gundlach H."/>
            <person name="Hanada K."/>
            <person name="Heyl A."/>
            <person name="Hicks K.A."/>
            <person name="Hugh J."/>
            <person name="Lohr M."/>
            <person name="Mayer K."/>
            <person name="Melkozernov A."/>
            <person name="Murata T."/>
            <person name="Nelson D."/>
            <person name="Pils B."/>
            <person name="Prigge M."/>
            <person name="Reiss B."/>
            <person name="Renner T."/>
            <person name="Rombauts S."/>
            <person name="Rushton P."/>
            <person name="Sanderfoot A."/>
            <person name="Schween G."/>
            <person name="Shiu S.-H."/>
            <person name="Stueber K."/>
            <person name="Theodoulou F.L."/>
            <person name="Tu H."/>
            <person name="Van de Peer Y."/>
            <person name="Verrier P.J."/>
            <person name="Waters E."/>
            <person name="Wood A."/>
            <person name="Yang L."/>
            <person name="Cove D."/>
            <person name="Cuming A."/>
            <person name="Hasebe M."/>
            <person name="Lucas S."/>
            <person name="Mishler D.B."/>
            <person name="Reski R."/>
            <person name="Grigoriev I."/>
            <person name="Quatrano R.S."/>
            <person name="Boore J.L."/>
        </authorList>
    </citation>
    <scope>NUCLEOTIDE SEQUENCE [LARGE SCALE GENOMIC DNA]</scope>
    <source>
        <strain evidence="3 4">cv. Gransden 2004</strain>
    </source>
</reference>
<name>A0A2K1K6A0_PHYPA</name>
<dbReference type="Gramene" id="Pp3c8_5880V3.2">
    <property type="protein sequence ID" value="PAC:32966171.CDS.1"/>
    <property type="gene ID" value="Pp3c8_5880"/>
</dbReference>
<accession>A0A2K1K6A0</accession>
<reference evidence="2 4" key="2">
    <citation type="journal article" date="2018" name="Plant J.">
        <title>The Physcomitrella patens chromosome-scale assembly reveals moss genome structure and evolution.</title>
        <authorList>
            <person name="Lang D."/>
            <person name="Ullrich K.K."/>
            <person name="Murat F."/>
            <person name="Fuchs J."/>
            <person name="Jenkins J."/>
            <person name="Haas F.B."/>
            <person name="Piednoel M."/>
            <person name="Gundlach H."/>
            <person name="Van Bel M."/>
            <person name="Meyberg R."/>
            <person name="Vives C."/>
            <person name="Morata J."/>
            <person name="Symeonidi A."/>
            <person name="Hiss M."/>
            <person name="Muchero W."/>
            <person name="Kamisugi Y."/>
            <person name="Saleh O."/>
            <person name="Blanc G."/>
            <person name="Decker E.L."/>
            <person name="van Gessel N."/>
            <person name="Grimwood J."/>
            <person name="Hayes R.D."/>
            <person name="Graham S.W."/>
            <person name="Gunter L.E."/>
            <person name="McDaniel S.F."/>
            <person name="Hoernstein S.N.W."/>
            <person name="Larsson A."/>
            <person name="Li F.W."/>
            <person name="Perroud P.F."/>
            <person name="Phillips J."/>
            <person name="Ranjan P."/>
            <person name="Rokshar D.S."/>
            <person name="Rothfels C.J."/>
            <person name="Schneider L."/>
            <person name="Shu S."/>
            <person name="Stevenson D.W."/>
            <person name="Thummler F."/>
            <person name="Tillich M."/>
            <person name="Villarreal Aguilar J.C."/>
            <person name="Widiez T."/>
            <person name="Wong G.K."/>
            <person name="Wymore A."/>
            <person name="Zhang Y."/>
            <person name="Zimmer A.D."/>
            <person name="Quatrano R.S."/>
            <person name="Mayer K.F.X."/>
            <person name="Goodstein D."/>
            <person name="Casacuberta J.M."/>
            <person name="Vandepoele K."/>
            <person name="Reski R."/>
            <person name="Cuming A.C."/>
            <person name="Tuskan G.A."/>
            <person name="Maumus F."/>
            <person name="Salse J."/>
            <person name="Schmutz J."/>
            <person name="Rensing S.A."/>
        </authorList>
    </citation>
    <scope>NUCLEOTIDE SEQUENCE [LARGE SCALE GENOMIC DNA]</scope>
    <source>
        <strain evidence="3 4">cv. Gransden 2004</strain>
    </source>
</reference>
<sequence length="58" mass="6477">MGGQGDGGPTNWDPTGTLNNGSQRPQRGGPHRGTWYQSPRTFRHVWMSRGITKRQRGV</sequence>
<dbReference type="Gramene" id="Pp3c8_5880V3.1">
    <property type="protein sequence ID" value="PAC:32966170.CDS.1"/>
    <property type="gene ID" value="Pp3c8_5880"/>
</dbReference>
<evidence type="ECO:0000313" key="2">
    <source>
        <dbReference type="EMBL" id="PNR49305.1"/>
    </source>
</evidence>
<dbReference type="Proteomes" id="UP000006727">
    <property type="component" value="Chromosome 8"/>
</dbReference>
<feature type="region of interest" description="Disordered" evidence="1">
    <location>
        <begin position="1"/>
        <end position="38"/>
    </location>
</feature>
<dbReference type="EMBL" id="ABEU02000008">
    <property type="protein sequence ID" value="PNR49305.1"/>
    <property type="molecule type" value="Genomic_DNA"/>
</dbReference>
<proteinExistence type="predicted"/>